<protein>
    <submittedName>
        <fullName evidence="2">Unannotated protein</fullName>
    </submittedName>
</protein>
<dbReference type="Pfam" id="PF00089">
    <property type="entry name" value="Trypsin"/>
    <property type="match status" value="1"/>
</dbReference>
<dbReference type="SUPFAM" id="SSF50494">
    <property type="entry name" value="Trypsin-like serine proteases"/>
    <property type="match status" value="1"/>
</dbReference>
<evidence type="ECO:0000313" key="2">
    <source>
        <dbReference type="EMBL" id="CAB5027501.1"/>
    </source>
</evidence>
<feature type="domain" description="Peptidase S1" evidence="1">
    <location>
        <begin position="27"/>
        <end position="59"/>
    </location>
</feature>
<dbReference type="InterPro" id="IPR043504">
    <property type="entry name" value="Peptidase_S1_PA_chymotrypsin"/>
</dbReference>
<dbReference type="InterPro" id="IPR001254">
    <property type="entry name" value="Trypsin_dom"/>
</dbReference>
<organism evidence="2">
    <name type="scientific">freshwater metagenome</name>
    <dbReference type="NCBI Taxonomy" id="449393"/>
    <lineage>
        <taxon>unclassified sequences</taxon>
        <taxon>metagenomes</taxon>
        <taxon>ecological metagenomes</taxon>
    </lineage>
</organism>
<dbReference type="GO" id="GO:0004252">
    <property type="term" value="F:serine-type endopeptidase activity"/>
    <property type="evidence" value="ECO:0007669"/>
    <property type="project" value="InterPro"/>
</dbReference>
<dbReference type="EMBL" id="CAFBPJ010000183">
    <property type="protein sequence ID" value="CAB5027501.1"/>
    <property type="molecule type" value="Genomic_DNA"/>
</dbReference>
<sequence length="86" mass="8699">MITARGDDIYGLAGVERELYAFRGQLRPGNSGGPLLSPSGEVVGMVFGAGVGDSKTGYAITAPQLASAVKAAVTRTDEVSTGPCNP</sequence>
<dbReference type="InterPro" id="IPR009003">
    <property type="entry name" value="Peptidase_S1_PA"/>
</dbReference>
<gene>
    <name evidence="2" type="ORF">UFOPK4092_01327</name>
</gene>
<reference evidence="2" key="1">
    <citation type="submission" date="2020-05" db="EMBL/GenBank/DDBJ databases">
        <authorList>
            <person name="Chiriac C."/>
            <person name="Salcher M."/>
            <person name="Ghai R."/>
            <person name="Kavagutti S V."/>
        </authorList>
    </citation>
    <scope>NUCLEOTIDE SEQUENCE</scope>
</reference>
<dbReference type="AlphaFoldDB" id="A0A6J7RFN7"/>
<accession>A0A6J7RFN7</accession>
<evidence type="ECO:0000259" key="1">
    <source>
        <dbReference type="Pfam" id="PF00089"/>
    </source>
</evidence>
<dbReference type="GO" id="GO:0006508">
    <property type="term" value="P:proteolysis"/>
    <property type="evidence" value="ECO:0007669"/>
    <property type="project" value="InterPro"/>
</dbReference>
<name>A0A6J7RFN7_9ZZZZ</name>
<dbReference type="Gene3D" id="2.40.10.10">
    <property type="entry name" value="Trypsin-like serine proteases"/>
    <property type="match status" value="1"/>
</dbReference>
<proteinExistence type="predicted"/>